<organism evidence="1 2">
    <name type="scientific">Candidatus Merdivivens faecigallinarum</name>
    <dbReference type="NCBI Taxonomy" id="2840871"/>
    <lineage>
        <taxon>Bacteria</taxon>
        <taxon>Pseudomonadati</taxon>
        <taxon>Bacteroidota</taxon>
        <taxon>Bacteroidia</taxon>
        <taxon>Bacteroidales</taxon>
        <taxon>Muribaculaceae</taxon>
        <taxon>Muribaculaceae incertae sedis</taxon>
        <taxon>Candidatus Merdivivens</taxon>
    </lineage>
</organism>
<accession>A0A9D9J0I9</accession>
<reference evidence="1" key="2">
    <citation type="journal article" date="2021" name="PeerJ">
        <title>Extensive microbial diversity within the chicken gut microbiome revealed by metagenomics and culture.</title>
        <authorList>
            <person name="Gilroy R."/>
            <person name="Ravi A."/>
            <person name="Getino M."/>
            <person name="Pursley I."/>
            <person name="Horton D.L."/>
            <person name="Alikhan N.F."/>
            <person name="Baker D."/>
            <person name="Gharbi K."/>
            <person name="Hall N."/>
            <person name="Watson M."/>
            <person name="Adriaenssens E.M."/>
            <person name="Foster-Nyarko E."/>
            <person name="Jarju S."/>
            <person name="Secka A."/>
            <person name="Antonio M."/>
            <person name="Oren A."/>
            <person name="Chaudhuri R.R."/>
            <person name="La Ragione R."/>
            <person name="Hildebrand F."/>
            <person name="Pallen M.J."/>
        </authorList>
    </citation>
    <scope>NUCLEOTIDE SEQUENCE</scope>
    <source>
        <strain evidence="1">B3-2255</strain>
    </source>
</reference>
<gene>
    <name evidence="1" type="ORF">IAC87_02605</name>
</gene>
<dbReference type="Proteomes" id="UP000823772">
    <property type="component" value="Unassembled WGS sequence"/>
</dbReference>
<protein>
    <submittedName>
        <fullName evidence="1">Uncharacterized protein</fullName>
    </submittedName>
</protein>
<comment type="caution">
    <text evidence="1">The sequence shown here is derived from an EMBL/GenBank/DDBJ whole genome shotgun (WGS) entry which is preliminary data.</text>
</comment>
<dbReference type="EMBL" id="JADILY010000053">
    <property type="protein sequence ID" value="MBO8481420.1"/>
    <property type="molecule type" value="Genomic_DNA"/>
</dbReference>
<name>A0A9D9J0I9_9BACT</name>
<proteinExistence type="predicted"/>
<evidence type="ECO:0000313" key="2">
    <source>
        <dbReference type="Proteomes" id="UP000823772"/>
    </source>
</evidence>
<sequence>MNRYADIKNYDELTASIGNLKDEIERKEKKLGEQYGKAKDFYSPSNLAYLAVRSIMSSVDWAALALKAVRKLKAAIEDKRE</sequence>
<reference evidence="1" key="1">
    <citation type="submission" date="2020-10" db="EMBL/GenBank/DDBJ databases">
        <authorList>
            <person name="Gilroy R."/>
        </authorList>
    </citation>
    <scope>NUCLEOTIDE SEQUENCE</scope>
    <source>
        <strain evidence="1">B3-2255</strain>
    </source>
</reference>
<evidence type="ECO:0000313" key="1">
    <source>
        <dbReference type="EMBL" id="MBO8481420.1"/>
    </source>
</evidence>
<dbReference type="AlphaFoldDB" id="A0A9D9J0I9"/>